<evidence type="ECO:0000313" key="2">
    <source>
        <dbReference type="Proteomes" id="UP000287651"/>
    </source>
</evidence>
<evidence type="ECO:0000313" key="1">
    <source>
        <dbReference type="EMBL" id="RRT69612.1"/>
    </source>
</evidence>
<organism evidence="1 2">
    <name type="scientific">Ensete ventricosum</name>
    <name type="common">Abyssinian banana</name>
    <name type="synonym">Musa ensete</name>
    <dbReference type="NCBI Taxonomy" id="4639"/>
    <lineage>
        <taxon>Eukaryota</taxon>
        <taxon>Viridiplantae</taxon>
        <taxon>Streptophyta</taxon>
        <taxon>Embryophyta</taxon>
        <taxon>Tracheophyta</taxon>
        <taxon>Spermatophyta</taxon>
        <taxon>Magnoliopsida</taxon>
        <taxon>Liliopsida</taxon>
        <taxon>Zingiberales</taxon>
        <taxon>Musaceae</taxon>
        <taxon>Ensete</taxon>
    </lineage>
</organism>
<protein>
    <submittedName>
        <fullName evidence="1">Uncharacterized protein</fullName>
    </submittedName>
</protein>
<gene>
    <name evidence="1" type="ORF">B296_00037225</name>
</gene>
<dbReference type="AlphaFoldDB" id="A0A427A076"/>
<dbReference type="PANTHER" id="PTHR36053">
    <property type="entry name" value="OSJNBB0017I01.18 PROTEIN"/>
    <property type="match status" value="1"/>
</dbReference>
<name>A0A427A076_ENSVE</name>
<reference evidence="1 2" key="1">
    <citation type="journal article" date="2014" name="Agronomy (Basel)">
        <title>A Draft Genome Sequence for Ensete ventricosum, the Drought-Tolerant Tree Against Hunger.</title>
        <authorList>
            <person name="Harrison J."/>
            <person name="Moore K.A."/>
            <person name="Paszkiewicz K."/>
            <person name="Jones T."/>
            <person name="Grant M."/>
            <person name="Ambacheew D."/>
            <person name="Muzemil S."/>
            <person name="Studholme D.J."/>
        </authorList>
    </citation>
    <scope>NUCLEOTIDE SEQUENCE [LARGE SCALE GENOMIC DNA]</scope>
</reference>
<dbReference type="PANTHER" id="PTHR36053:SF1">
    <property type="entry name" value="OS04G0680300 PROTEIN"/>
    <property type="match status" value="1"/>
</dbReference>
<dbReference type="Proteomes" id="UP000287651">
    <property type="component" value="Unassembled WGS sequence"/>
</dbReference>
<proteinExistence type="predicted"/>
<sequence>MFPKEWAPPCGSWCTKKYANLVQIPCSYPPLFNSFFLLCVDDFPGESSARRDAMPMGKPGKNVSTPMSSVVVFGSSGQEECNEICFKDPVLKDHEWSYYIDRSPGHDNYSLVCLKSPTSADTVVVNS</sequence>
<accession>A0A427A076</accession>
<comment type="caution">
    <text evidence="1">The sequence shown here is derived from an EMBL/GenBank/DDBJ whole genome shotgun (WGS) entry which is preliminary data.</text>
</comment>
<dbReference type="EMBL" id="AMZH03004289">
    <property type="protein sequence ID" value="RRT69612.1"/>
    <property type="molecule type" value="Genomic_DNA"/>
</dbReference>